<sequence>MMIQGSTEETLVRPEIEGARSVQKDPETDSKKGEKTRDI</sequence>
<dbReference type="AlphaFoldDB" id="A0A2G9RP60"/>
<proteinExistence type="predicted"/>
<dbReference type="Proteomes" id="UP000228934">
    <property type="component" value="Unassembled WGS sequence"/>
</dbReference>
<evidence type="ECO:0000313" key="3">
    <source>
        <dbReference type="Proteomes" id="UP000228934"/>
    </source>
</evidence>
<keyword evidence="3" id="KW-1185">Reference proteome</keyword>
<accession>A0A2G9RP60</accession>
<gene>
    <name evidence="2" type="ORF">AB205_0165170</name>
</gene>
<feature type="compositionally biased region" description="Basic and acidic residues" evidence="1">
    <location>
        <begin position="10"/>
        <end position="39"/>
    </location>
</feature>
<protein>
    <submittedName>
        <fullName evidence="2">Uncharacterized protein</fullName>
    </submittedName>
</protein>
<evidence type="ECO:0000256" key="1">
    <source>
        <dbReference type="SAM" id="MobiDB-lite"/>
    </source>
</evidence>
<organism evidence="2 3">
    <name type="scientific">Aquarana catesbeiana</name>
    <name type="common">American bullfrog</name>
    <name type="synonym">Rana catesbeiana</name>
    <dbReference type="NCBI Taxonomy" id="8400"/>
    <lineage>
        <taxon>Eukaryota</taxon>
        <taxon>Metazoa</taxon>
        <taxon>Chordata</taxon>
        <taxon>Craniata</taxon>
        <taxon>Vertebrata</taxon>
        <taxon>Euteleostomi</taxon>
        <taxon>Amphibia</taxon>
        <taxon>Batrachia</taxon>
        <taxon>Anura</taxon>
        <taxon>Neobatrachia</taxon>
        <taxon>Ranoidea</taxon>
        <taxon>Ranidae</taxon>
        <taxon>Aquarana</taxon>
    </lineage>
</organism>
<name>A0A2G9RP60_AQUCT</name>
<feature type="region of interest" description="Disordered" evidence="1">
    <location>
        <begin position="1"/>
        <end position="39"/>
    </location>
</feature>
<dbReference type="EMBL" id="KV935967">
    <property type="protein sequence ID" value="PIO29545.1"/>
    <property type="molecule type" value="Genomic_DNA"/>
</dbReference>
<evidence type="ECO:0000313" key="2">
    <source>
        <dbReference type="EMBL" id="PIO29545.1"/>
    </source>
</evidence>
<reference evidence="3" key="1">
    <citation type="journal article" date="2017" name="Nat. Commun.">
        <title>The North American bullfrog draft genome provides insight into hormonal regulation of long noncoding RNA.</title>
        <authorList>
            <person name="Hammond S.A."/>
            <person name="Warren R.L."/>
            <person name="Vandervalk B.P."/>
            <person name="Kucuk E."/>
            <person name="Khan H."/>
            <person name="Gibb E.A."/>
            <person name="Pandoh P."/>
            <person name="Kirk H."/>
            <person name="Zhao Y."/>
            <person name="Jones M."/>
            <person name="Mungall A.J."/>
            <person name="Coope R."/>
            <person name="Pleasance S."/>
            <person name="Moore R.A."/>
            <person name="Holt R.A."/>
            <person name="Round J.M."/>
            <person name="Ohora S."/>
            <person name="Walle B.V."/>
            <person name="Veldhoen N."/>
            <person name="Helbing C.C."/>
            <person name="Birol I."/>
        </authorList>
    </citation>
    <scope>NUCLEOTIDE SEQUENCE [LARGE SCALE GENOMIC DNA]</scope>
</reference>